<evidence type="ECO:0000313" key="6">
    <source>
        <dbReference type="Proteomes" id="UP000076632"/>
    </source>
</evidence>
<dbReference type="PANTHER" id="PTHR46470:SF2">
    <property type="entry name" value="GLYCERALDEHYDE 3-PHOSPHATE PHOSPHATASE"/>
    <property type="match status" value="1"/>
</dbReference>
<dbReference type="InParanoid" id="A0A164ZJE8"/>
<dbReference type="SFLD" id="SFLDS00003">
    <property type="entry name" value="Haloacid_Dehalogenase"/>
    <property type="match status" value="1"/>
</dbReference>
<dbReference type="Pfam" id="PF00702">
    <property type="entry name" value="Hydrolase"/>
    <property type="match status" value="1"/>
</dbReference>
<dbReference type="CDD" id="cd01427">
    <property type="entry name" value="HAD_like"/>
    <property type="match status" value="1"/>
</dbReference>
<organism evidence="5 6">
    <name type="scientific">Xylona heveae (strain CBS 132557 / TC161)</name>
    <dbReference type="NCBI Taxonomy" id="1328760"/>
    <lineage>
        <taxon>Eukaryota</taxon>
        <taxon>Fungi</taxon>
        <taxon>Dikarya</taxon>
        <taxon>Ascomycota</taxon>
        <taxon>Pezizomycotina</taxon>
        <taxon>Xylonomycetes</taxon>
        <taxon>Xylonales</taxon>
        <taxon>Xylonaceae</taxon>
        <taxon>Xylona</taxon>
    </lineage>
</organism>
<evidence type="ECO:0000313" key="5">
    <source>
        <dbReference type="EMBL" id="KZF19173.1"/>
    </source>
</evidence>
<keyword evidence="2" id="KW-0378">Hydrolase</keyword>
<sequence>MGGIEAEGGHLTSDSSSSSSHLNTLRSCLATKSWFGFDLDDTLHEFRKASGFASSSVFEAICAAEQSGAEESGGVSGDALRASYKDILQSKTANAFADGRTSRDYRRERFSCLLQSHNLEISDAKLDRLLDVYQVNLQAGLALKPGALQFLKKLKSLGKKIIVVTEGPRDAQEWTVHELGLRPYIDVLVTTNEVGKSKVDGLFSVVLKKYRIRPADMVYIGDNEARDVRPAQAEGITAVLYDEKRDCRFDENLNGFRVNSFARLEGLLRSTSSTF</sequence>
<dbReference type="EMBL" id="KV407467">
    <property type="protein sequence ID" value="KZF19173.1"/>
    <property type="molecule type" value="Genomic_DNA"/>
</dbReference>
<accession>A0A164ZJE8</accession>
<gene>
    <name evidence="5" type="ORF">L228DRAFT_251276</name>
</gene>
<dbReference type="GO" id="GO:0016791">
    <property type="term" value="F:phosphatase activity"/>
    <property type="evidence" value="ECO:0007669"/>
    <property type="project" value="TreeGrafter"/>
</dbReference>
<evidence type="ECO:0000256" key="4">
    <source>
        <dbReference type="SAM" id="MobiDB-lite"/>
    </source>
</evidence>
<dbReference type="OrthoDB" id="1694274at2759"/>
<dbReference type="GeneID" id="28898659"/>
<keyword evidence="6" id="KW-1185">Reference proteome</keyword>
<dbReference type="OMA" id="AIHLHEA"/>
<evidence type="ECO:0000256" key="2">
    <source>
        <dbReference type="ARBA" id="ARBA00022801"/>
    </source>
</evidence>
<dbReference type="Gene3D" id="1.10.150.240">
    <property type="entry name" value="Putative phosphatase, domain 2"/>
    <property type="match status" value="1"/>
</dbReference>
<evidence type="ECO:0000256" key="3">
    <source>
        <dbReference type="ARBA" id="ARBA00022842"/>
    </source>
</evidence>
<dbReference type="SUPFAM" id="SSF56784">
    <property type="entry name" value="HAD-like"/>
    <property type="match status" value="1"/>
</dbReference>
<dbReference type="STRING" id="1328760.A0A164ZJE8"/>
<proteinExistence type="predicted"/>
<dbReference type="InterPro" id="IPR023214">
    <property type="entry name" value="HAD_sf"/>
</dbReference>
<dbReference type="Gene3D" id="3.40.50.1000">
    <property type="entry name" value="HAD superfamily/HAD-like"/>
    <property type="match status" value="1"/>
</dbReference>
<dbReference type="RefSeq" id="XP_018184728.1">
    <property type="nucleotide sequence ID" value="XM_018333522.1"/>
</dbReference>
<dbReference type="Proteomes" id="UP000076632">
    <property type="component" value="Unassembled WGS sequence"/>
</dbReference>
<keyword evidence="1" id="KW-0479">Metal-binding</keyword>
<dbReference type="PANTHER" id="PTHR46470">
    <property type="entry name" value="N-ACYLNEURAMINATE-9-PHOSPHATASE"/>
    <property type="match status" value="1"/>
</dbReference>
<keyword evidence="3" id="KW-0460">Magnesium</keyword>
<dbReference type="SFLD" id="SFLDG01129">
    <property type="entry name" value="C1.5:_HAD__Beta-PGM__Phosphata"/>
    <property type="match status" value="1"/>
</dbReference>
<evidence type="ECO:0000256" key="1">
    <source>
        <dbReference type="ARBA" id="ARBA00022723"/>
    </source>
</evidence>
<dbReference type="GO" id="GO:0046872">
    <property type="term" value="F:metal ion binding"/>
    <property type="evidence" value="ECO:0007669"/>
    <property type="project" value="UniProtKB-KW"/>
</dbReference>
<name>A0A164ZJE8_XYLHT</name>
<dbReference type="InterPro" id="IPR051400">
    <property type="entry name" value="HAD-like_hydrolase"/>
</dbReference>
<feature type="region of interest" description="Disordered" evidence="4">
    <location>
        <begin position="1"/>
        <end position="20"/>
    </location>
</feature>
<reference evidence="5 6" key="1">
    <citation type="journal article" date="2016" name="Fungal Biol.">
        <title>The genome of Xylona heveae provides a window into fungal endophytism.</title>
        <authorList>
            <person name="Gazis R."/>
            <person name="Kuo A."/>
            <person name="Riley R."/>
            <person name="LaButti K."/>
            <person name="Lipzen A."/>
            <person name="Lin J."/>
            <person name="Amirebrahimi M."/>
            <person name="Hesse C.N."/>
            <person name="Spatafora J.W."/>
            <person name="Henrissat B."/>
            <person name="Hainaut M."/>
            <person name="Grigoriev I.V."/>
            <person name="Hibbett D.S."/>
        </authorList>
    </citation>
    <scope>NUCLEOTIDE SEQUENCE [LARGE SCALE GENOMIC DNA]</scope>
    <source>
        <strain evidence="5 6">TC161</strain>
    </source>
</reference>
<dbReference type="InterPro" id="IPR036412">
    <property type="entry name" value="HAD-like_sf"/>
</dbReference>
<protein>
    <submittedName>
        <fullName evidence="5">HAD-like protein</fullName>
    </submittedName>
</protein>
<dbReference type="InterPro" id="IPR023198">
    <property type="entry name" value="PGP-like_dom2"/>
</dbReference>
<dbReference type="AlphaFoldDB" id="A0A164ZJE8"/>